<keyword evidence="2" id="KW-0805">Transcription regulation</keyword>
<dbReference type="Gene3D" id="3.40.190.10">
    <property type="entry name" value="Periplasmic binding protein-like II"/>
    <property type="match status" value="2"/>
</dbReference>
<dbReference type="FunFam" id="1.10.10.10:FF:000001">
    <property type="entry name" value="LysR family transcriptional regulator"/>
    <property type="match status" value="1"/>
</dbReference>
<sequence length="310" mass="33454">MANTESMKVNRPRRPTLDLHRLEQFVAVVEWGSLTDAAAELKVTQQALSVAIKALEEQLGVTLFVRTRGMRPSPAGRRLYESAQVLLAGAHKLVPDVQAVAQERRESITVGYTPAVSSMDVFDTVGTLVPPDVLLSVERLFPSTLRTRMLAGELDLALRRGIATPEGFASHVIGHHRLAVALRSVDAARFDGTAISLRELTDETLVLWAPESRSSFSAFLLAQCRRLGFDPAAESSRFQGLDAAAAPLAHGNGYSLVATDPGIYFGGRVTVLPLREEILSPVQALWLPTTRTGAAGELIEALERRNGGAG</sequence>
<keyword evidence="8" id="KW-1185">Reference proteome</keyword>
<dbReference type="SUPFAM" id="SSF46785">
    <property type="entry name" value="Winged helix' DNA-binding domain"/>
    <property type="match status" value="1"/>
</dbReference>
<dbReference type="Gene3D" id="1.10.10.10">
    <property type="entry name" value="Winged helix-like DNA-binding domain superfamily/Winged helix DNA-binding domain"/>
    <property type="match status" value="1"/>
</dbReference>
<dbReference type="InterPro" id="IPR036388">
    <property type="entry name" value="WH-like_DNA-bd_sf"/>
</dbReference>
<dbReference type="PROSITE" id="PS50931">
    <property type="entry name" value="HTH_LYSR"/>
    <property type="match status" value="1"/>
</dbReference>
<reference evidence="7 8" key="1">
    <citation type="submission" date="2012-12" db="EMBL/GenBank/DDBJ databases">
        <title>Whole genome shotgun sequence of Gordonia hirsuta NBRC 16056.</title>
        <authorList>
            <person name="Isaki-Nakamura S."/>
            <person name="Hosoyama A."/>
            <person name="Tsuchikane K."/>
            <person name="Katsumata H."/>
            <person name="Baba S."/>
            <person name="Yamazaki S."/>
            <person name="Fujita N."/>
        </authorList>
    </citation>
    <scope>NUCLEOTIDE SEQUENCE [LARGE SCALE GENOMIC DNA]</scope>
    <source>
        <strain evidence="7 8">NBRC 16056</strain>
    </source>
</reference>
<dbReference type="eggNOG" id="COG0583">
    <property type="taxonomic scope" value="Bacteria"/>
</dbReference>
<evidence type="ECO:0000256" key="4">
    <source>
        <dbReference type="ARBA" id="ARBA00023159"/>
    </source>
</evidence>
<name>L7LAB5_9ACTN</name>
<dbReference type="InterPro" id="IPR005119">
    <property type="entry name" value="LysR_subst-bd"/>
</dbReference>
<dbReference type="SUPFAM" id="SSF53850">
    <property type="entry name" value="Periplasmic binding protein-like II"/>
    <property type="match status" value="1"/>
</dbReference>
<comment type="caution">
    <text evidence="7">The sequence shown here is derived from an EMBL/GenBank/DDBJ whole genome shotgun (WGS) entry which is preliminary data.</text>
</comment>
<dbReference type="InterPro" id="IPR000847">
    <property type="entry name" value="LysR_HTH_N"/>
</dbReference>
<gene>
    <name evidence="7" type="ORF">GOHSU_29_00580</name>
</gene>
<dbReference type="GO" id="GO:0003700">
    <property type="term" value="F:DNA-binding transcription factor activity"/>
    <property type="evidence" value="ECO:0007669"/>
    <property type="project" value="InterPro"/>
</dbReference>
<dbReference type="EMBL" id="BANT01000029">
    <property type="protein sequence ID" value="GAC58075.1"/>
    <property type="molecule type" value="Genomic_DNA"/>
</dbReference>
<dbReference type="Proteomes" id="UP000053405">
    <property type="component" value="Unassembled WGS sequence"/>
</dbReference>
<keyword evidence="4" id="KW-0010">Activator</keyword>
<dbReference type="OrthoDB" id="3176554at2"/>
<dbReference type="RefSeq" id="WP_005941467.1">
    <property type="nucleotide sequence ID" value="NZ_ATVK01000015.1"/>
</dbReference>
<proteinExistence type="inferred from homology"/>
<evidence type="ECO:0000313" key="7">
    <source>
        <dbReference type="EMBL" id="GAC58075.1"/>
    </source>
</evidence>
<comment type="similarity">
    <text evidence="1">Belongs to the LysR transcriptional regulatory family.</text>
</comment>
<keyword evidence="5" id="KW-0804">Transcription</keyword>
<evidence type="ECO:0000256" key="3">
    <source>
        <dbReference type="ARBA" id="ARBA00023125"/>
    </source>
</evidence>
<dbReference type="Pfam" id="PF00126">
    <property type="entry name" value="HTH_1"/>
    <property type="match status" value="1"/>
</dbReference>
<dbReference type="GO" id="GO:0003677">
    <property type="term" value="F:DNA binding"/>
    <property type="evidence" value="ECO:0007669"/>
    <property type="project" value="UniProtKB-KW"/>
</dbReference>
<dbReference type="STRING" id="1121927.GOHSU_29_00580"/>
<dbReference type="AlphaFoldDB" id="L7LAB5"/>
<organism evidence="7 8">
    <name type="scientific">Gordonia hirsuta DSM 44140 = NBRC 16056</name>
    <dbReference type="NCBI Taxonomy" id="1121927"/>
    <lineage>
        <taxon>Bacteria</taxon>
        <taxon>Bacillati</taxon>
        <taxon>Actinomycetota</taxon>
        <taxon>Actinomycetes</taxon>
        <taxon>Mycobacteriales</taxon>
        <taxon>Gordoniaceae</taxon>
        <taxon>Gordonia</taxon>
    </lineage>
</organism>
<dbReference type="PANTHER" id="PTHR30346">
    <property type="entry name" value="TRANSCRIPTIONAL DUAL REGULATOR HCAR-RELATED"/>
    <property type="match status" value="1"/>
</dbReference>
<dbReference type="PANTHER" id="PTHR30346:SF17">
    <property type="entry name" value="LYSR FAMILY TRANSCRIPTIONAL REGULATOR"/>
    <property type="match status" value="1"/>
</dbReference>
<evidence type="ECO:0000256" key="2">
    <source>
        <dbReference type="ARBA" id="ARBA00023015"/>
    </source>
</evidence>
<evidence type="ECO:0000313" key="8">
    <source>
        <dbReference type="Proteomes" id="UP000053405"/>
    </source>
</evidence>
<dbReference type="GO" id="GO:0032993">
    <property type="term" value="C:protein-DNA complex"/>
    <property type="evidence" value="ECO:0007669"/>
    <property type="project" value="TreeGrafter"/>
</dbReference>
<protein>
    <submittedName>
        <fullName evidence="7">Putative LysR family transcriptional regulator</fullName>
    </submittedName>
</protein>
<feature type="domain" description="HTH lysR-type" evidence="6">
    <location>
        <begin position="17"/>
        <end position="73"/>
    </location>
</feature>
<evidence type="ECO:0000256" key="1">
    <source>
        <dbReference type="ARBA" id="ARBA00009437"/>
    </source>
</evidence>
<accession>L7LAB5</accession>
<dbReference type="PRINTS" id="PR00039">
    <property type="entry name" value="HTHLYSR"/>
</dbReference>
<keyword evidence="3" id="KW-0238">DNA-binding</keyword>
<dbReference type="Pfam" id="PF03466">
    <property type="entry name" value="LysR_substrate"/>
    <property type="match status" value="1"/>
</dbReference>
<dbReference type="InterPro" id="IPR036390">
    <property type="entry name" value="WH_DNA-bd_sf"/>
</dbReference>
<evidence type="ECO:0000256" key="5">
    <source>
        <dbReference type="ARBA" id="ARBA00023163"/>
    </source>
</evidence>
<evidence type="ECO:0000259" key="6">
    <source>
        <dbReference type="PROSITE" id="PS50931"/>
    </source>
</evidence>